<dbReference type="CDD" id="cd00158">
    <property type="entry name" value="RHOD"/>
    <property type="match status" value="1"/>
</dbReference>
<reference evidence="2 3" key="1">
    <citation type="journal article" date="2022" name="Cell">
        <title>Repeat-based holocentromeres influence genome architecture and karyotype evolution.</title>
        <authorList>
            <person name="Hofstatter P.G."/>
            <person name="Thangavel G."/>
            <person name="Lux T."/>
            <person name="Neumann P."/>
            <person name="Vondrak T."/>
            <person name="Novak P."/>
            <person name="Zhang M."/>
            <person name="Costa L."/>
            <person name="Castellani M."/>
            <person name="Scott A."/>
            <person name="Toegelov H."/>
            <person name="Fuchs J."/>
            <person name="Mata-Sucre Y."/>
            <person name="Dias Y."/>
            <person name="Vanzela A.L.L."/>
            <person name="Huettel B."/>
            <person name="Almeida C.C.S."/>
            <person name="Simkova H."/>
            <person name="Souza G."/>
            <person name="Pedrosa-Harand A."/>
            <person name="Macas J."/>
            <person name="Mayer K.F.X."/>
            <person name="Houben A."/>
            <person name="Marques A."/>
        </authorList>
    </citation>
    <scope>NUCLEOTIDE SEQUENCE [LARGE SCALE GENOMIC DNA]</scope>
    <source>
        <strain evidence="2">RhyTen1mFocal</strain>
    </source>
</reference>
<name>A0AAD5ZKI5_9POAL</name>
<accession>A0AAD5ZKI5</accession>
<feature type="domain" description="Rhodanese" evidence="1">
    <location>
        <begin position="95"/>
        <end position="219"/>
    </location>
</feature>
<dbReference type="FunFam" id="3.40.250.10:FF:000047">
    <property type="entry name" value="Rhodanese-like domain-containing protein 10"/>
    <property type="match status" value="1"/>
</dbReference>
<dbReference type="InterPro" id="IPR044614">
    <property type="entry name" value="STR10"/>
</dbReference>
<dbReference type="AlphaFoldDB" id="A0AAD5ZKI5"/>
<dbReference type="SUPFAM" id="SSF52821">
    <property type="entry name" value="Rhodanese/Cell cycle control phosphatase"/>
    <property type="match status" value="1"/>
</dbReference>
<dbReference type="SMART" id="SM00450">
    <property type="entry name" value="RHOD"/>
    <property type="match status" value="1"/>
</dbReference>
<evidence type="ECO:0000313" key="3">
    <source>
        <dbReference type="Proteomes" id="UP001210211"/>
    </source>
</evidence>
<dbReference type="Proteomes" id="UP001210211">
    <property type="component" value="Unassembled WGS sequence"/>
</dbReference>
<dbReference type="PANTHER" id="PTHR45510:SF1">
    <property type="entry name" value="RHODANESE-LIKE DOMAIN-CONTAINING PROTEIN 10"/>
    <property type="match status" value="1"/>
</dbReference>
<gene>
    <name evidence="2" type="ORF">LUZ61_003208</name>
</gene>
<dbReference type="InterPro" id="IPR001763">
    <property type="entry name" value="Rhodanese-like_dom"/>
</dbReference>
<sequence length="250" mass="27667">MYKNVKKWGKEISKIFVLVDKKTHHAAIEIALYSLMAVRATNLSSFLPVQARTKTRTFATKQAGPVPLTSSAAKNLIQSGTVRPIPPKEAGDAIQAEGYRLLDIRPIWERERAHVTGSVHVPLFVDDADNGPITLLKKWVHFGYIGLWTGQLFTKINEQFVPQVAEAVPNKDEKLLVACGEGLRSLMAVQMLHESGYKKLAWLAGGFSRSVNRNFPQVEGSTKLQYATVGGVSSIFLQLLLILRVLDSES</sequence>
<dbReference type="Gene3D" id="3.40.250.10">
    <property type="entry name" value="Rhodanese-like domain"/>
    <property type="match status" value="1"/>
</dbReference>
<dbReference type="GO" id="GO:0009507">
    <property type="term" value="C:chloroplast"/>
    <property type="evidence" value="ECO:0007669"/>
    <property type="project" value="TreeGrafter"/>
</dbReference>
<proteinExistence type="predicted"/>
<comment type="caution">
    <text evidence="2">The sequence shown here is derived from an EMBL/GenBank/DDBJ whole genome shotgun (WGS) entry which is preliminary data.</text>
</comment>
<dbReference type="InterPro" id="IPR036873">
    <property type="entry name" value="Rhodanese-like_dom_sf"/>
</dbReference>
<dbReference type="PANTHER" id="PTHR45510">
    <property type="entry name" value="RHODANESE-LIKE DOMAIN-CONTAINING PROTEIN 10"/>
    <property type="match status" value="1"/>
</dbReference>
<dbReference type="PROSITE" id="PS50206">
    <property type="entry name" value="RHODANESE_3"/>
    <property type="match status" value="1"/>
</dbReference>
<evidence type="ECO:0000313" key="2">
    <source>
        <dbReference type="EMBL" id="KAJ3699503.1"/>
    </source>
</evidence>
<keyword evidence="3" id="KW-1185">Reference proteome</keyword>
<dbReference type="EMBL" id="JAMRDG010000001">
    <property type="protein sequence ID" value="KAJ3699503.1"/>
    <property type="molecule type" value="Genomic_DNA"/>
</dbReference>
<evidence type="ECO:0000259" key="1">
    <source>
        <dbReference type="PROSITE" id="PS50206"/>
    </source>
</evidence>
<dbReference type="Pfam" id="PF00581">
    <property type="entry name" value="Rhodanese"/>
    <property type="match status" value="1"/>
</dbReference>
<protein>
    <recommendedName>
        <fullName evidence="1">Rhodanese domain-containing protein</fullName>
    </recommendedName>
</protein>
<organism evidence="2 3">
    <name type="scientific">Rhynchospora tenuis</name>
    <dbReference type="NCBI Taxonomy" id="198213"/>
    <lineage>
        <taxon>Eukaryota</taxon>
        <taxon>Viridiplantae</taxon>
        <taxon>Streptophyta</taxon>
        <taxon>Embryophyta</taxon>
        <taxon>Tracheophyta</taxon>
        <taxon>Spermatophyta</taxon>
        <taxon>Magnoliopsida</taxon>
        <taxon>Liliopsida</taxon>
        <taxon>Poales</taxon>
        <taxon>Cyperaceae</taxon>
        <taxon>Cyperoideae</taxon>
        <taxon>Rhynchosporeae</taxon>
        <taxon>Rhynchospora</taxon>
    </lineage>
</organism>